<dbReference type="Pfam" id="PF03992">
    <property type="entry name" value="ABM"/>
    <property type="match status" value="1"/>
</dbReference>
<keyword evidence="2" id="KW-0560">Oxidoreductase</keyword>
<dbReference type="InterPro" id="IPR011008">
    <property type="entry name" value="Dimeric_a/b-barrel"/>
</dbReference>
<dbReference type="InterPro" id="IPR007138">
    <property type="entry name" value="ABM_dom"/>
</dbReference>
<protein>
    <submittedName>
        <fullName evidence="2">Antibiotic biosynthesis monooxygenase</fullName>
    </submittedName>
</protein>
<dbReference type="GO" id="GO:0004497">
    <property type="term" value="F:monooxygenase activity"/>
    <property type="evidence" value="ECO:0007669"/>
    <property type="project" value="UniProtKB-KW"/>
</dbReference>
<accession>A0AB39KRY0</accession>
<dbReference type="RefSeq" id="WP_369059166.1">
    <property type="nucleotide sequence ID" value="NZ_CP158375.1"/>
</dbReference>
<proteinExistence type="predicted"/>
<evidence type="ECO:0000259" key="1">
    <source>
        <dbReference type="Pfam" id="PF03992"/>
    </source>
</evidence>
<dbReference type="Gene3D" id="3.30.70.100">
    <property type="match status" value="1"/>
</dbReference>
<sequence>MTIEYIRYRLAEHTAAELTNAYVKAEAFLKAAPQCLAFDLSHCEEDPALMTLRIVWTSTQEHLTGFRKGEHFPGFLACIRPFIAEIVEMNHYAPTTVAWVRDADA</sequence>
<gene>
    <name evidence="2" type="ORF">ABOZ73_16265</name>
</gene>
<reference evidence="2" key="1">
    <citation type="submission" date="2024-06" db="EMBL/GenBank/DDBJ databases">
        <title>Caulobacter inopinatus, sp. nov.</title>
        <authorList>
            <person name="Donachie S.P."/>
        </authorList>
    </citation>
    <scope>NUCLEOTIDE SEQUENCE</scope>
    <source>
        <strain evidence="2">73W</strain>
    </source>
</reference>
<feature type="domain" description="ABM" evidence="1">
    <location>
        <begin position="2"/>
        <end position="72"/>
    </location>
</feature>
<keyword evidence="2" id="KW-0503">Monooxygenase</keyword>
<dbReference type="AlphaFoldDB" id="A0AB39KRY0"/>
<dbReference type="EMBL" id="CP158375">
    <property type="protein sequence ID" value="XDO96312.1"/>
    <property type="molecule type" value="Genomic_DNA"/>
</dbReference>
<organism evidence="2">
    <name type="scientific">Caulobacter sp. 73W</name>
    <dbReference type="NCBI Taxonomy" id="3161137"/>
    <lineage>
        <taxon>Bacteria</taxon>
        <taxon>Pseudomonadati</taxon>
        <taxon>Pseudomonadota</taxon>
        <taxon>Alphaproteobacteria</taxon>
        <taxon>Caulobacterales</taxon>
        <taxon>Caulobacteraceae</taxon>
        <taxon>Caulobacter</taxon>
    </lineage>
</organism>
<evidence type="ECO:0000313" key="2">
    <source>
        <dbReference type="EMBL" id="XDO96312.1"/>
    </source>
</evidence>
<dbReference type="SUPFAM" id="SSF54909">
    <property type="entry name" value="Dimeric alpha+beta barrel"/>
    <property type="match status" value="1"/>
</dbReference>
<name>A0AB39KRY0_9CAUL</name>